<dbReference type="InterPro" id="IPR046357">
    <property type="entry name" value="PPIase_dom_sf"/>
</dbReference>
<protein>
    <recommendedName>
        <fullName evidence="2">peptidylprolyl isomerase</fullName>
        <ecNumber evidence="2">5.2.1.8</ecNumber>
    </recommendedName>
</protein>
<comment type="catalytic activity">
    <reaction evidence="1">
        <text>[protein]-peptidylproline (omega=180) = [protein]-peptidylproline (omega=0)</text>
        <dbReference type="Rhea" id="RHEA:16237"/>
        <dbReference type="Rhea" id="RHEA-COMP:10747"/>
        <dbReference type="Rhea" id="RHEA-COMP:10748"/>
        <dbReference type="ChEBI" id="CHEBI:83833"/>
        <dbReference type="ChEBI" id="CHEBI:83834"/>
        <dbReference type="EC" id="5.2.1.8"/>
    </reaction>
</comment>
<dbReference type="InterPro" id="IPR050245">
    <property type="entry name" value="PrsA_foldase"/>
</dbReference>
<keyword evidence="5 6" id="KW-0413">Isomerase</keyword>
<dbReference type="EC" id="5.2.1.8" evidence="2"/>
<name>A0A2P0ZGN0_9NOSO</name>
<dbReference type="SUPFAM" id="SSF109998">
    <property type="entry name" value="Triger factor/SurA peptide-binding domain-like"/>
    <property type="match status" value="1"/>
</dbReference>
<dbReference type="InterPro" id="IPR027304">
    <property type="entry name" value="Trigger_fact/SurA_dom_sf"/>
</dbReference>
<reference evidence="8" key="1">
    <citation type="journal article" date="2018" name="Science">
        <title>Natural noncanonical protein splicing yields products with diverse ?-amino acid residues.</title>
        <authorList>
            <person name="Morinaka B.I."/>
            <person name="Lakis E."/>
            <person name="Verest M."/>
            <person name="Helf M.J."/>
            <person name="Scalvenzi T."/>
            <person name="Vagstad A.L."/>
            <person name="Sims J."/>
            <person name="Sunagawa S."/>
            <person name="Gugger M."/>
            <person name="Piel J."/>
        </authorList>
    </citation>
    <scope>NUCLEOTIDE SEQUENCE</scope>
    <source>
        <strain evidence="8">PCC 9201</strain>
    </source>
</reference>
<evidence type="ECO:0000259" key="7">
    <source>
        <dbReference type="PROSITE" id="PS50198"/>
    </source>
</evidence>
<evidence type="ECO:0000313" key="8">
    <source>
        <dbReference type="EMBL" id="AVH79622.1"/>
    </source>
</evidence>
<dbReference type="PANTHER" id="PTHR47245:SF1">
    <property type="entry name" value="FOLDASE PROTEIN PRSA"/>
    <property type="match status" value="1"/>
</dbReference>
<evidence type="ECO:0000256" key="5">
    <source>
        <dbReference type="ARBA" id="ARBA00023235"/>
    </source>
</evidence>
<evidence type="ECO:0000256" key="4">
    <source>
        <dbReference type="ARBA" id="ARBA00023110"/>
    </source>
</evidence>
<evidence type="ECO:0000256" key="1">
    <source>
        <dbReference type="ARBA" id="ARBA00000971"/>
    </source>
</evidence>
<evidence type="ECO:0000256" key="6">
    <source>
        <dbReference type="PROSITE-ProRule" id="PRU00278"/>
    </source>
</evidence>
<dbReference type="PROSITE" id="PS50198">
    <property type="entry name" value="PPIC_PPIASE_2"/>
    <property type="match status" value="1"/>
</dbReference>
<accession>A0A2P0ZGN0</accession>
<dbReference type="AlphaFoldDB" id="A0A2P0ZGN0"/>
<dbReference type="Gene3D" id="3.10.50.40">
    <property type="match status" value="1"/>
</dbReference>
<proteinExistence type="predicted"/>
<sequence>MTEEIVVTEQDIFHHLKLSNRLPSLIDELVRLKVIKSTATQIGIEVSTEELQKSADYLRITQKLTSSDDTWKWLHHHGMSLDDFEESVYNFVITTKLAKHLFNDQIEAFFYENQLNYNSVSFHEIVLDDEDLAMELYFAIAEGEISFAEVASQYIQDQELQRCGGYRGKVPRQELKAEIAVAIYASEPPQLLKPILTSKGVHLIFVDEIIQPQLNDKLRETILLELFMQWLQQKVSEMQVVRAIQV</sequence>
<dbReference type="GO" id="GO:0003755">
    <property type="term" value="F:peptidyl-prolyl cis-trans isomerase activity"/>
    <property type="evidence" value="ECO:0007669"/>
    <property type="project" value="UniProtKB-KW"/>
</dbReference>
<dbReference type="Pfam" id="PF00639">
    <property type="entry name" value="Rotamase"/>
    <property type="match status" value="1"/>
</dbReference>
<dbReference type="InterPro" id="IPR000297">
    <property type="entry name" value="PPIase_PpiC"/>
</dbReference>
<organism evidence="8">
    <name type="scientific">Nostoc sp. PCC 9201</name>
    <dbReference type="NCBI Taxonomy" id="2099382"/>
    <lineage>
        <taxon>Bacteria</taxon>
        <taxon>Bacillati</taxon>
        <taxon>Cyanobacteriota</taxon>
        <taxon>Cyanophyceae</taxon>
        <taxon>Nostocales</taxon>
        <taxon>Nostocaceae</taxon>
        <taxon>Nostoc</taxon>
    </lineage>
</organism>
<dbReference type="EMBL" id="MG373777">
    <property type="protein sequence ID" value="AVH79622.1"/>
    <property type="molecule type" value="Genomic_DNA"/>
</dbReference>
<keyword evidence="3" id="KW-0732">Signal</keyword>
<dbReference type="SUPFAM" id="SSF54534">
    <property type="entry name" value="FKBP-like"/>
    <property type="match status" value="1"/>
</dbReference>
<dbReference type="PANTHER" id="PTHR47245">
    <property type="entry name" value="PEPTIDYLPROLYL ISOMERASE"/>
    <property type="match status" value="1"/>
</dbReference>
<keyword evidence="4 6" id="KW-0697">Rotamase</keyword>
<feature type="domain" description="PpiC" evidence="7">
    <location>
        <begin position="117"/>
        <end position="208"/>
    </location>
</feature>
<evidence type="ECO:0000256" key="3">
    <source>
        <dbReference type="ARBA" id="ARBA00022729"/>
    </source>
</evidence>
<evidence type="ECO:0000256" key="2">
    <source>
        <dbReference type="ARBA" id="ARBA00013194"/>
    </source>
</evidence>